<protein>
    <submittedName>
        <fullName evidence="1">Nucleoside triphosphate pyrophosphohydrolase</fullName>
    </submittedName>
</protein>
<name>A0A8S5QAF6_9CAUD</name>
<organism evidence="1">
    <name type="scientific">Podoviridae sp. ctZ5d16</name>
    <dbReference type="NCBI Taxonomy" id="2825257"/>
    <lineage>
        <taxon>Viruses</taxon>
        <taxon>Duplodnaviria</taxon>
        <taxon>Heunggongvirae</taxon>
        <taxon>Uroviricota</taxon>
        <taxon>Caudoviricetes</taxon>
    </lineage>
</organism>
<proteinExistence type="predicted"/>
<dbReference type="SUPFAM" id="SSF101386">
    <property type="entry name" value="all-alpha NTP pyrophosphatases"/>
    <property type="match status" value="1"/>
</dbReference>
<accession>A0A8S5QAF6</accession>
<evidence type="ECO:0000313" key="1">
    <source>
        <dbReference type="EMBL" id="DAE15492.1"/>
    </source>
</evidence>
<sequence>MTADIKDKLELIAKENGSEVVMLKLAEECSEYAAAVAKYLIGEGSREDVLEELADVRTVMEENEIVMDPAELARVHKIMRAKIDRQVERIRLRNSLIK</sequence>
<dbReference type="EMBL" id="BK015606">
    <property type="protein sequence ID" value="DAE15492.1"/>
    <property type="molecule type" value="Genomic_DNA"/>
</dbReference>
<reference evidence="1" key="1">
    <citation type="journal article" date="2021" name="Proc. Natl. Acad. Sci. U.S.A.">
        <title>A Catalog of Tens of Thousands of Viruses from Human Metagenomes Reveals Hidden Associations with Chronic Diseases.</title>
        <authorList>
            <person name="Tisza M.J."/>
            <person name="Buck C.B."/>
        </authorList>
    </citation>
    <scope>NUCLEOTIDE SEQUENCE</scope>
    <source>
        <strain evidence="1">CtZ5d16</strain>
    </source>
</reference>